<gene>
    <name evidence="2" type="ORF">COY87_01510</name>
</gene>
<comment type="caution">
    <text evidence="2">The sequence shown here is derived from an EMBL/GenBank/DDBJ whole genome shotgun (WGS) entry which is preliminary data.</text>
</comment>
<organism evidence="2 3">
    <name type="scientific">Candidatus Roizmanbacteria bacterium CG_4_10_14_0_8_um_filter_33_9</name>
    <dbReference type="NCBI Taxonomy" id="1974826"/>
    <lineage>
        <taxon>Bacteria</taxon>
        <taxon>Candidatus Roizmaniibacteriota</taxon>
    </lineage>
</organism>
<name>A0A2M7QJ17_9BACT</name>
<evidence type="ECO:0000256" key="1">
    <source>
        <dbReference type="SAM" id="MobiDB-lite"/>
    </source>
</evidence>
<dbReference type="Pfam" id="PF17253">
    <property type="entry name" value="DUF5320"/>
    <property type="match status" value="1"/>
</dbReference>
<feature type="region of interest" description="Disordered" evidence="1">
    <location>
        <begin position="1"/>
        <end position="35"/>
    </location>
</feature>
<evidence type="ECO:0000313" key="2">
    <source>
        <dbReference type="EMBL" id="PIY72337.1"/>
    </source>
</evidence>
<feature type="non-terminal residue" evidence="2">
    <location>
        <position position="69"/>
    </location>
</feature>
<dbReference type="AlphaFoldDB" id="A0A2M7QJ17"/>
<evidence type="ECO:0000313" key="3">
    <source>
        <dbReference type="Proteomes" id="UP000229401"/>
    </source>
</evidence>
<accession>A0A2M7QJ17</accession>
<protein>
    <recommendedName>
        <fullName evidence="4">Cytoplasmic protein</fullName>
    </recommendedName>
</protein>
<proteinExistence type="predicted"/>
<dbReference type="Proteomes" id="UP000229401">
    <property type="component" value="Unassembled WGS sequence"/>
</dbReference>
<dbReference type="InterPro" id="IPR035205">
    <property type="entry name" value="DUF5320"/>
</dbReference>
<evidence type="ECO:0008006" key="4">
    <source>
        <dbReference type="Google" id="ProtNLM"/>
    </source>
</evidence>
<feature type="compositionally biased region" description="Gly residues" evidence="1">
    <location>
        <begin position="8"/>
        <end position="29"/>
    </location>
</feature>
<reference evidence="3" key="1">
    <citation type="submission" date="2017-09" db="EMBL/GenBank/DDBJ databases">
        <title>Depth-based differentiation of microbial function through sediment-hosted aquifers and enrichment of novel symbionts in the deep terrestrial subsurface.</title>
        <authorList>
            <person name="Probst A.J."/>
            <person name="Ladd B."/>
            <person name="Jarett J.K."/>
            <person name="Geller-Mcgrath D.E."/>
            <person name="Sieber C.M.K."/>
            <person name="Emerson J.B."/>
            <person name="Anantharaman K."/>
            <person name="Thomas B.C."/>
            <person name="Malmstrom R."/>
            <person name="Stieglmeier M."/>
            <person name="Klingl A."/>
            <person name="Woyke T."/>
            <person name="Ryan C.M."/>
            <person name="Banfield J.F."/>
        </authorList>
    </citation>
    <scope>NUCLEOTIDE SEQUENCE [LARGE SCALE GENOMIC DNA]</scope>
</reference>
<sequence>MPAFDGTGPQGKGPLTGRGMGRCGGGQGKGKGRGFGRRMVRCCDRVDQIPTKLDLEDYKNNLKKELEEV</sequence>
<dbReference type="EMBL" id="PFLI01000054">
    <property type="protein sequence ID" value="PIY72337.1"/>
    <property type="molecule type" value="Genomic_DNA"/>
</dbReference>